<dbReference type="EMBL" id="FNXE01000041">
    <property type="protein sequence ID" value="SEH96445.1"/>
    <property type="molecule type" value="Genomic_DNA"/>
</dbReference>
<proteinExistence type="predicted"/>
<sequence length="201" mass="23509">MKNLLYFLPFLLLSCSDEAPEPYVNTLAGYYRITSITTETPIDLNLDGIESTDYYDEITSPHFFNGVDKEGVVMADLNSYMFQAEIRPSKENIEFGNLAQFVDFNFPVQWVVRADYNDEDSAVLQYSYTNGFKGYMYEFTNNNEILLKYGHTTTFNEGEIEQMIQIDEDSFTLYMNLNVFKYKEKRWISTKATATYTRYTE</sequence>
<dbReference type="AlphaFoldDB" id="A0A1H6MFU2"/>
<accession>A0A1H6MFU2</accession>
<protein>
    <submittedName>
        <fullName evidence="1">Uncharacterized protein</fullName>
    </submittedName>
</protein>
<gene>
    <name evidence="1" type="ORF">SAMN02927937_02432</name>
</gene>
<dbReference type="PROSITE" id="PS51257">
    <property type="entry name" value="PROKAR_LIPOPROTEIN"/>
    <property type="match status" value="1"/>
</dbReference>
<dbReference type="RefSeq" id="WP_091101395.1">
    <property type="nucleotide sequence ID" value="NZ_FNXE01000041.1"/>
</dbReference>
<dbReference type="Proteomes" id="UP000199634">
    <property type="component" value="Unassembled WGS sequence"/>
</dbReference>
<organism evidence="1 2">
    <name type="scientific">Paenimyroides marinum</name>
    <dbReference type="NCBI Taxonomy" id="1159016"/>
    <lineage>
        <taxon>Bacteria</taxon>
        <taxon>Pseudomonadati</taxon>
        <taxon>Bacteroidota</taxon>
        <taxon>Flavobacteriia</taxon>
        <taxon>Flavobacteriales</taxon>
        <taxon>Flavobacteriaceae</taxon>
        <taxon>Paenimyroides</taxon>
    </lineage>
</organism>
<dbReference type="OrthoDB" id="1437849at2"/>
<keyword evidence="2" id="KW-1185">Reference proteome</keyword>
<evidence type="ECO:0000313" key="2">
    <source>
        <dbReference type="Proteomes" id="UP000199634"/>
    </source>
</evidence>
<reference evidence="2" key="1">
    <citation type="submission" date="2016-10" db="EMBL/GenBank/DDBJ databases">
        <authorList>
            <person name="Varghese N."/>
            <person name="Submissions S."/>
        </authorList>
    </citation>
    <scope>NUCLEOTIDE SEQUENCE [LARGE SCALE GENOMIC DNA]</scope>
    <source>
        <strain evidence="2">CGMCC 1.10825</strain>
    </source>
</reference>
<name>A0A1H6MFU2_9FLAO</name>
<evidence type="ECO:0000313" key="1">
    <source>
        <dbReference type="EMBL" id="SEH96445.1"/>
    </source>
</evidence>